<gene>
    <name evidence="2" type="ORF">C1638_014565</name>
</gene>
<protein>
    <recommendedName>
        <fullName evidence="1">Endonuclease GajA/Old nuclease/RecF-like AAA domain-containing protein</fullName>
    </recommendedName>
</protein>
<dbReference type="Proteomes" id="UP000236182">
    <property type="component" value="Unassembled WGS sequence"/>
</dbReference>
<dbReference type="Pfam" id="PF13175">
    <property type="entry name" value="AAA_15"/>
    <property type="match status" value="1"/>
</dbReference>
<accession>A0A316WVY3</accession>
<evidence type="ECO:0000313" key="2">
    <source>
        <dbReference type="EMBL" id="PWN63288.1"/>
    </source>
</evidence>
<keyword evidence="3" id="KW-1185">Reference proteome</keyword>
<dbReference type="OrthoDB" id="9792800at2"/>
<dbReference type="InterPro" id="IPR027417">
    <property type="entry name" value="P-loop_NTPase"/>
</dbReference>
<sequence>MNILYLNHFRGFENTYIPLKQVNFFVGENSTGKSSILSILRLLSSPQFWNDDDFNTADVELGFFDELVSKDKKSNHNNFQIGYFSNDDRKINRVFNILLVNYVNIKSVPTVSELRFFINGYNIKVLIKKKQYKIYIKPVEYNVSNLNEFQNWVEDISFDNIKFKILKREDDYTFRNPYYDIRYFLKEELPNLKEMGTLTRPHFLPLSTWIAPIRSKPKRIYENFKLVFSPEGDHTPLLIKSILANEFKKNITKEKFSKTLEEFGINSGLFDKIEIESLGQQKNSPFHLNIYLNNIPLKITNVGYGVGQVLPLLTEILVTHKDRWFTIQQPEVHLHPRAQAALGNFIFNAAFNDDKNFLIETHSDFLIDRFRYSIKKNQNYIDSQILFFERTKTGNKVHSIDIDEFGQYQEEQPDSFRSFFINEELNLLSL</sequence>
<reference evidence="2" key="1">
    <citation type="submission" date="2018-04" db="EMBL/GenBank/DDBJ databases">
        <title>Draft Genome Sequences of Chryseobacterium lactis NCTC11390T isolated from milk, Chryseobacterium oncorhynchi 701B-08T from rainbow trout, and Chryseobacterium viscerum 687B-08T from diseased fish.</title>
        <authorList>
            <person name="Jeong J.-J."/>
            <person name="Lee Y.J."/>
            <person name="Pathiraja D."/>
            <person name="Park B."/>
            <person name="Choi I.-G."/>
            <person name="Kim K.D."/>
        </authorList>
    </citation>
    <scope>NUCLEOTIDE SEQUENCE [LARGE SCALE GENOMIC DNA]</scope>
    <source>
        <strain evidence="2">701B-08</strain>
    </source>
</reference>
<dbReference type="AlphaFoldDB" id="A0A316WVY3"/>
<comment type="caution">
    <text evidence="2">The sequence shown here is derived from an EMBL/GenBank/DDBJ whole genome shotgun (WGS) entry which is preliminary data.</text>
</comment>
<name>A0A316WVY3_9FLAO</name>
<dbReference type="InterPro" id="IPR041685">
    <property type="entry name" value="AAA_GajA/Old/RecF-like"/>
</dbReference>
<dbReference type="PANTHER" id="PTHR43581">
    <property type="entry name" value="ATP/GTP PHOSPHATASE"/>
    <property type="match status" value="1"/>
</dbReference>
<dbReference type="Gene3D" id="3.40.50.300">
    <property type="entry name" value="P-loop containing nucleotide triphosphate hydrolases"/>
    <property type="match status" value="1"/>
</dbReference>
<dbReference type="PANTHER" id="PTHR43581:SF2">
    <property type="entry name" value="EXCINUCLEASE ATPASE SUBUNIT"/>
    <property type="match status" value="1"/>
</dbReference>
<dbReference type="SUPFAM" id="SSF52540">
    <property type="entry name" value="P-loop containing nucleoside triphosphate hydrolases"/>
    <property type="match status" value="1"/>
</dbReference>
<dbReference type="PIRSF" id="PIRSF034888">
    <property type="entry name" value="P-loop_UCP034888"/>
    <property type="match status" value="1"/>
</dbReference>
<dbReference type="EMBL" id="PPEI02000004">
    <property type="protein sequence ID" value="PWN63288.1"/>
    <property type="molecule type" value="Genomic_DNA"/>
</dbReference>
<evidence type="ECO:0000313" key="3">
    <source>
        <dbReference type="Proteomes" id="UP000236182"/>
    </source>
</evidence>
<dbReference type="InterPro" id="IPR051396">
    <property type="entry name" value="Bact_Antivir_Def_Nuclease"/>
</dbReference>
<proteinExistence type="predicted"/>
<feature type="domain" description="Endonuclease GajA/Old nuclease/RecF-like AAA" evidence="1">
    <location>
        <begin position="4"/>
        <end position="367"/>
    </location>
</feature>
<dbReference type="InterPro" id="IPR014592">
    <property type="entry name" value="P-loop_UCP034888"/>
</dbReference>
<organism evidence="2 3">
    <name type="scientific">Chryseobacterium oncorhynchi</name>
    <dbReference type="NCBI Taxonomy" id="741074"/>
    <lineage>
        <taxon>Bacteria</taxon>
        <taxon>Pseudomonadati</taxon>
        <taxon>Bacteroidota</taxon>
        <taxon>Flavobacteriia</taxon>
        <taxon>Flavobacteriales</taxon>
        <taxon>Weeksellaceae</taxon>
        <taxon>Chryseobacterium group</taxon>
        <taxon>Chryseobacterium</taxon>
    </lineage>
</organism>
<dbReference type="RefSeq" id="WP_109622126.1">
    <property type="nucleotide sequence ID" value="NZ_PPEI02000004.1"/>
</dbReference>
<evidence type="ECO:0000259" key="1">
    <source>
        <dbReference type="Pfam" id="PF13175"/>
    </source>
</evidence>